<evidence type="ECO:0000256" key="1">
    <source>
        <dbReference type="RuleBase" id="RU363044"/>
    </source>
</evidence>
<feature type="region of interest" description="Disordered" evidence="2">
    <location>
        <begin position="781"/>
        <end position="802"/>
    </location>
</feature>
<dbReference type="HOGENOM" id="CLU_001248_5_0_1"/>
<dbReference type="SUPFAM" id="SSF52540">
    <property type="entry name" value="P-loop containing nucleoside triphosphate hydrolases"/>
    <property type="match status" value="2"/>
</dbReference>
<sequence>MGVFPPAAILHGRLKCEHFYPEELKDLSPVEEKLIALNSCYGFFTKHTIVSGCSKSAEYAKHVKGHITVFPNNVKDLVTNVLPHPLLRVMEDIHVSWHGTERPQARDLAGLLSVRRRKVEAALSWLRHNNPHYRDIEIDEVEMESWGTDSYGVPLQVLDRLERNEPTAWEKIRTAQIVPPAERCLSENEVASIDEILASLSQGEELSNGICSPGMRSGPPDEGDEDKNNNGVDDLVQEIHASGMFALDGRAEVTDAEKLRFMHNAMGSKGAHRDTRETGHAAASATVQFPKGREPFIQVSRGDDFADMLEPSFFPKVFPTLFPWGLGGPRLADEEVAGIGAKPGAVCAVKAAESDVANLLASRNMSLSKWAEFVLRRHGGRFASHRIFAFLVFNMGVRSRNRRVSLLSVRRKNFPELERIVRSLSKSKLDVARKELEENERTSDDGIRELLKSISLYGFRQPMSREMRLSSRRKIKSLIFLYGMPAIWFTLNPNDISNPVKLRLAAYRTHDPEDAEVFLTSLDMAFKRARLAVSDPVSSALFFHREISLFFQHYVKVGEDSVFGRISQYFGAVETNERGALHVHGLLWLQGNMQLGTLLKDLCGDDQTAYREQVLRYADSVFSEDLDQEASCAMQSQRSVTSDVSALLSDTERFTDTFDEEANFCAGATQIHTHSPTCVKYSFGLRQKKRAGLCRFGAPWQTVEETGFTKDGVLRIRRTHPMVNRWNQAIAVGLRHNHDISFIATQSKAKAILYYVTNYATKVEDPLWKRAAALSEVFDRKQPSDGSVTSGGQSHEEPEGNKTRQFMMRVANRVFTEKPLSQVEVVANLLGYPTEFTAAKAWTFLNASLLFWHVVQRWHHLQDTCGHQDTDLGGSDDAVMVEEAGRRLSYMEAYGHRGGILSQVCLYDYMTLVMIRRRSAKKAVWGEIPFETGSPFASEWIQVLRRPGMHAVVCLDGFLSLDFAEKMDDTCISRAAVQHLALFVPWEDFLGESNADIENVWERHRGSLPQRLQCVVNNAQLLRQSAEDARRDARQWAAASGDGDPSMEVDDGVPIDGQDEGKTLFRSDEIGDAGRLIDLVRSASGAGQVTAGSKELADIMQRLSRFQQAALCSADELRASRVAESGKRKVGEGLAHLEGVDIPSQAQVRGIKSQQKSSSSRNKVTAEKCIQGIQGRTNIGDGSTTNSELGHDAVEPGGDVALIQHLTTEPRMSLQWRASSSFYAEGDRVCETLTLNSRQRAAFLLICRQMDRIRQAQRETDVDQLCQFIGGEGGTGKSRIIEAIVELFARRGAENRLLVTATSGTAAARINGITIHSACNLSVEQRSAWTSSKLNGMDTSGPGSRFVSGQSRMDWQDKQLLIIDEVSMLGARTLFAVNEQLQSLRGSSRDFGGIPIVLFCGDFHQFRPVQERSMLLPSTMTSWDEDATFRVEQRHEHDLAHALWKKFSTVIMLNEQVRAAGDPELQGLLTRIRQGSQTEADLDLLNNRCYKEGKSIPWGTGITVVTPLNRNRWNLNMEATVAFQTQRQALLRIFLSEHKWVDGQPTEEEAIMMQNQGDDSAIPVPAVFMFVPGMPIVVNKNTLQGLKLVNGASYTAVDVILDKSYPGYRISADTILHFGPPAGIILKADSTKAFNFVGMPPGTILLTPLRVRINCQRKRLWQQTDCSRKGLPCTAAFACTDYKVQGRTLERVALELRGTRTTNFNGEAVPLACDPCSLYVQLSRCPTLDGIMLLSKVRKRDFIGNTTPESMTIAKDRLEDLSETTLVEFHTWQLSMDAGKIALPTQEGSASKAASGACA</sequence>
<protein>
    <recommendedName>
        <fullName evidence="1">ATP-dependent DNA helicase</fullName>
        <ecNumber evidence="1">5.6.2.3</ecNumber>
    </recommendedName>
</protein>
<dbReference type="EMBL" id="AZNH01000065">
    <property type="protein sequence ID" value="KID83158.1"/>
    <property type="molecule type" value="Genomic_DNA"/>
</dbReference>
<dbReference type="PANTHER" id="PTHR47642:SF6">
    <property type="entry name" value="ATP-DEPENDENT DNA HELICASE"/>
    <property type="match status" value="1"/>
</dbReference>
<keyword evidence="1" id="KW-0067">ATP-binding</keyword>
<dbReference type="InterPro" id="IPR025476">
    <property type="entry name" value="Helitron_helicase-like"/>
</dbReference>
<dbReference type="Pfam" id="PF05970">
    <property type="entry name" value="PIF1"/>
    <property type="match status" value="1"/>
</dbReference>
<keyword evidence="1" id="KW-0227">DNA damage</keyword>
<dbReference type="InterPro" id="IPR027417">
    <property type="entry name" value="P-loop_NTPase"/>
</dbReference>
<organism evidence="6 7">
    <name type="scientific">Metarhizium guizhouense (strain ARSEF 977)</name>
    <dbReference type="NCBI Taxonomy" id="1276136"/>
    <lineage>
        <taxon>Eukaryota</taxon>
        <taxon>Fungi</taxon>
        <taxon>Dikarya</taxon>
        <taxon>Ascomycota</taxon>
        <taxon>Pezizomycotina</taxon>
        <taxon>Sordariomycetes</taxon>
        <taxon>Hypocreomycetidae</taxon>
        <taxon>Hypocreales</taxon>
        <taxon>Clavicipitaceae</taxon>
        <taxon>Metarhizium</taxon>
    </lineage>
</organism>
<accession>A0A0B4GKT8</accession>
<keyword evidence="1" id="KW-0234">DNA repair</keyword>
<keyword evidence="1" id="KW-0233">DNA recombination</keyword>
<dbReference type="Gene3D" id="3.40.50.300">
    <property type="entry name" value="P-loop containing nucleotide triphosphate hydrolases"/>
    <property type="match status" value="1"/>
</dbReference>
<dbReference type="Proteomes" id="UP000031192">
    <property type="component" value="Unassembled WGS sequence"/>
</dbReference>
<evidence type="ECO:0000259" key="4">
    <source>
        <dbReference type="Pfam" id="PF14214"/>
    </source>
</evidence>
<feature type="region of interest" description="Disordered" evidence="2">
    <location>
        <begin position="207"/>
        <end position="229"/>
    </location>
</feature>
<evidence type="ECO:0000313" key="6">
    <source>
        <dbReference type="EMBL" id="KID83158.1"/>
    </source>
</evidence>
<dbReference type="GO" id="GO:0006281">
    <property type="term" value="P:DNA repair"/>
    <property type="evidence" value="ECO:0007669"/>
    <property type="project" value="UniProtKB-KW"/>
</dbReference>
<gene>
    <name evidence="6" type="ORF">MGU_09521</name>
</gene>
<dbReference type="Pfam" id="PF14214">
    <property type="entry name" value="Helitron_like_N"/>
    <property type="match status" value="1"/>
</dbReference>
<proteinExistence type="inferred from homology"/>
<comment type="cofactor">
    <cofactor evidence="1">
        <name>Mg(2+)</name>
        <dbReference type="ChEBI" id="CHEBI:18420"/>
    </cofactor>
</comment>
<evidence type="ECO:0000259" key="3">
    <source>
        <dbReference type="Pfam" id="PF05970"/>
    </source>
</evidence>
<dbReference type="GO" id="GO:0000723">
    <property type="term" value="P:telomere maintenance"/>
    <property type="evidence" value="ECO:0007669"/>
    <property type="project" value="InterPro"/>
</dbReference>
<comment type="catalytic activity">
    <reaction evidence="1">
        <text>ATP + H2O = ADP + phosphate + H(+)</text>
        <dbReference type="Rhea" id="RHEA:13065"/>
        <dbReference type="ChEBI" id="CHEBI:15377"/>
        <dbReference type="ChEBI" id="CHEBI:15378"/>
        <dbReference type="ChEBI" id="CHEBI:30616"/>
        <dbReference type="ChEBI" id="CHEBI:43474"/>
        <dbReference type="ChEBI" id="CHEBI:456216"/>
        <dbReference type="EC" id="5.6.2.3"/>
    </reaction>
</comment>
<reference evidence="6 7" key="1">
    <citation type="journal article" date="2014" name="Proc. Natl. Acad. Sci. U.S.A.">
        <title>Trajectory and genomic determinants of fungal-pathogen speciation and host adaptation.</title>
        <authorList>
            <person name="Hu X."/>
            <person name="Xiao G."/>
            <person name="Zheng P."/>
            <person name="Shang Y."/>
            <person name="Su Y."/>
            <person name="Zhang X."/>
            <person name="Liu X."/>
            <person name="Zhan S."/>
            <person name="St Leger R.J."/>
            <person name="Wang C."/>
        </authorList>
    </citation>
    <scope>NUCLEOTIDE SEQUENCE [LARGE SCALE GENOMIC DNA]</scope>
    <source>
        <strain evidence="6 7">ARSEF 977</strain>
    </source>
</reference>
<feature type="domain" description="DNA helicase Pif1-like DEAD-box helicase" evidence="3">
    <location>
        <begin position="1267"/>
        <end position="1413"/>
    </location>
</feature>
<feature type="region of interest" description="Disordered" evidence="2">
    <location>
        <begin position="1035"/>
        <end position="1062"/>
    </location>
</feature>
<dbReference type="GO" id="GO:0016887">
    <property type="term" value="F:ATP hydrolysis activity"/>
    <property type="evidence" value="ECO:0007669"/>
    <property type="project" value="RHEA"/>
</dbReference>
<dbReference type="GO" id="GO:0043139">
    <property type="term" value="F:5'-3' DNA helicase activity"/>
    <property type="evidence" value="ECO:0007669"/>
    <property type="project" value="UniProtKB-EC"/>
</dbReference>
<dbReference type="InterPro" id="IPR010285">
    <property type="entry name" value="DNA_helicase_pif1-like_DEAD"/>
</dbReference>
<evidence type="ECO:0000256" key="2">
    <source>
        <dbReference type="SAM" id="MobiDB-lite"/>
    </source>
</evidence>
<dbReference type="Pfam" id="PF20209">
    <property type="entry name" value="DUF6570"/>
    <property type="match status" value="1"/>
</dbReference>
<feature type="domain" description="Helitron helicase-like" evidence="4">
    <location>
        <begin position="370"/>
        <end position="587"/>
    </location>
</feature>
<keyword evidence="1" id="KW-0347">Helicase</keyword>
<feature type="domain" description="DUF6570" evidence="5">
    <location>
        <begin position="20"/>
        <end position="143"/>
    </location>
</feature>
<dbReference type="PANTHER" id="PTHR47642">
    <property type="entry name" value="ATP-DEPENDENT DNA HELICASE"/>
    <property type="match status" value="1"/>
</dbReference>
<evidence type="ECO:0000259" key="5">
    <source>
        <dbReference type="Pfam" id="PF20209"/>
    </source>
</evidence>
<dbReference type="EC" id="5.6.2.3" evidence="1"/>
<keyword evidence="1" id="KW-0547">Nucleotide-binding</keyword>
<keyword evidence="1" id="KW-0378">Hydrolase</keyword>
<evidence type="ECO:0000313" key="7">
    <source>
        <dbReference type="Proteomes" id="UP000031192"/>
    </source>
</evidence>
<dbReference type="GO" id="GO:0006310">
    <property type="term" value="P:DNA recombination"/>
    <property type="evidence" value="ECO:0007669"/>
    <property type="project" value="UniProtKB-KW"/>
</dbReference>
<feature type="compositionally biased region" description="Polar residues" evidence="2">
    <location>
        <begin position="784"/>
        <end position="793"/>
    </location>
</feature>
<name>A0A0B4GKT8_METGA</name>
<dbReference type="InterPro" id="IPR051055">
    <property type="entry name" value="PIF1_helicase"/>
</dbReference>
<comment type="similarity">
    <text evidence="1">Belongs to the helicase family.</text>
</comment>
<dbReference type="InterPro" id="IPR046700">
    <property type="entry name" value="DUF6570"/>
</dbReference>
<keyword evidence="7" id="KW-1185">Reference proteome</keyword>
<comment type="caution">
    <text evidence="6">The sequence shown here is derived from an EMBL/GenBank/DDBJ whole genome shotgun (WGS) entry which is preliminary data.</text>
</comment>
<dbReference type="GO" id="GO:0005524">
    <property type="term" value="F:ATP binding"/>
    <property type="evidence" value="ECO:0007669"/>
    <property type="project" value="UniProtKB-KW"/>
</dbReference>